<dbReference type="PANTHER" id="PTHR36505">
    <property type="entry name" value="BLR1072 PROTEIN"/>
    <property type="match status" value="1"/>
</dbReference>
<evidence type="ECO:0000256" key="2">
    <source>
        <dbReference type="SAM" id="SignalP"/>
    </source>
</evidence>
<feature type="region of interest" description="Disordered" evidence="1">
    <location>
        <begin position="29"/>
        <end position="64"/>
    </location>
</feature>
<name>A0AAE3U2T6_9HYPH</name>
<sequence length="198" mass="19877">MLKKLFTTAAAGALLVSATAVPTAFAQDTTAPAPAAPETPAVTEPAMPDASGGTTATAPSTEAAPMTSATYLPEQAPDQISANTYIGQTVYNAADENVGEISDLIMEKDGGIVAAVVGVGGFLGLGQKDVAVPIDNIAVAQDPTDGTLKLTTTESAETLKAAPEFKTLAMVQSEKDSANQPTGSITPNSTTTAPAEPQ</sequence>
<evidence type="ECO:0000256" key="1">
    <source>
        <dbReference type="SAM" id="MobiDB-lite"/>
    </source>
</evidence>
<dbReference type="Gene3D" id="2.30.30.240">
    <property type="entry name" value="PRC-barrel domain"/>
    <property type="match status" value="1"/>
</dbReference>
<dbReference type="SUPFAM" id="SSF50346">
    <property type="entry name" value="PRC-barrel domain"/>
    <property type="match status" value="1"/>
</dbReference>
<evidence type="ECO:0000313" key="5">
    <source>
        <dbReference type="Proteomes" id="UP001161580"/>
    </source>
</evidence>
<dbReference type="Pfam" id="PF05239">
    <property type="entry name" value="PRC"/>
    <property type="match status" value="1"/>
</dbReference>
<accession>A0AAE3U2T6</accession>
<keyword evidence="5" id="KW-1185">Reference proteome</keyword>
<protein>
    <submittedName>
        <fullName evidence="4">PRC-barrel domain-containing protein</fullName>
    </submittedName>
</protein>
<feature type="signal peptide" evidence="2">
    <location>
        <begin position="1"/>
        <end position="26"/>
    </location>
</feature>
<dbReference type="InterPro" id="IPR011033">
    <property type="entry name" value="PRC_barrel-like_sf"/>
</dbReference>
<comment type="caution">
    <text evidence="4">The sequence shown here is derived from an EMBL/GenBank/DDBJ whole genome shotgun (WGS) entry which is preliminary data.</text>
</comment>
<proteinExistence type="predicted"/>
<dbReference type="AlphaFoldDB" id="A0AAE3U2T6"/>
<evidence type="ECO:0000313" key="4">
    <source>
        <dbReference type="EMBL" id="MDI7921673.1"/>
    </source>
</evidence>
<dbReference type="Proteomes" id="UP001161580">
    <property type="component" value="Unassembled WGS sequence"/>
</dbReference>
<feature type="chain" id="PRO_5042069002" evidence="2">
    <location>
        <begin position="27"/>
        <end position="198"/>
    </location>
</feature>
<dbReference type="PANTHER" id="PTHR36505:SF1">
    <property type="entry name" value="BLR1072 PROTEIN"/>
    <property type="match status" value="1"/>
</dbReference>
<dbReference type="EMBL" id="JALDYZ010000002">
    <property type="protein sequence ID" value="MDI7921673.1"/>
    <property type="molecule type" value="Genomic_DNA"/>
</dbReference>
<reference evidence="4" key="1">
    <citation type="submission" date="2022-03" db="EMBL/GenBank/DDBJ databases">
        <title>Fererhizobium litorale gen. nov., sp. nov., isolated from sandy sediments of the Sea of Japan seashore.</title>
        <authorList>
            <person name="Romanenko L."/>
            <person name="Kurilenko V."/>
            <person name="Otstavnykh N."/>
            <person name="Svetashev V."/>
            <person name="Tekutyeva L."/>
            <person name="Isaeva M."/>
            <person name="Mikhailov V."/>
        </authorList>
    </citation>
    <scope>NUCLEOTIDE SEQUENCE</scope>
    <source>
        <strain evidence="4">KMM 9576</strain>
    </source>
</reference>
<feature type="domain" description="PRC-barrel" evidence="3">
    <location>
        <begin position="78"/>
        <end position="142"/>
    </location>
</feature>
<organism evidence="4 5">
    <name type="scientific">Ferirhizobium litorale</name>
    <dbReference type="NCBI Taxonomy" id="2927786"/>
    <lineage>
        <taxon>Bacteria</taxon>
        <taxon>Pseudomonadati</taxon>
        <taxon>Pseudomonadota</taxon>
        <taxon>Alphaproteobacteria</taxon>
        <taxon>Hyphomicrobiales</taxon>
        <taxon>Rhizobiaceae</taxon>
        <taxon>Ferirhizobium</taxon>
    </lineage>
</organism>
<keyword evidence="2" id="KW-0732">Signal</keyword>
<feature type="compositionally biased region" description="Polar residues" evidence="1">
    <location>
        <begin position="178"/>
        <end position="198"/>
    </location>
</feature>
<feature type="region of interest" description="Disordered" evidence="1">
    <location>
        <begin position="168"/>
        <end position="198"/>
    </location>
</feature>
<evidence type="ECO:0000259" key="3">
    <source>
        <dbReference type="Pfam" id="PF05239"/>
    </source>
</evidence>
<gene>
    <name evidence="4" type="ORF">MRS75_06185</name>
</gene>
<dbReference type="InterPro" id="IPR027275">
    <property type="entry name" value="PRC-brl_dom"/>
</dbReference>
<dbReference type="RefSeq" id="WP_311785829.1">
    <property type="nucleotide sequence ID" value="NZ_JALDYY010000002.1"/>
</dbReference>